<gene>
    <name evidence="2" type="ordered locus">MICA_490</name>
</gene>
<protein>
    <submittedName>
        <fullName evidence="2">Uncharacterized protein</fullName>
    </submittedName>
</protein>
<reference evidence="2 3" key="1">
    <citation type="journal article" date="2011" name="BMC Genomics">
        <title>Genomic insights into an obligate epibiotic bacterial predator: Micavibrio aeruginosavorus ARL-13.</title>
        <authorList>
            <person name="Wang Z."/>
            <person name="Kadouri D."/>
            <person name="Wu M."/>
        </authorList>
    </citation>
    <scope>NUCLEOTIDE SEQUENCE [LARGE SCALE GENOMIC DNA]</scope>
    <source>
        <strain evidence="2 3">ARL-13</strain>
    </source>
</reference>
<sequence>MSFEAHIGDSLSDLGKFTAISSDGGAPSMATLGAMVNAGLDVSVDPSMGRGLSAQFGMAHGGLAMGVGGALHLAGAAPAQGAGPSAPSLANRQPTLGR</sequence>
<dbReference type="EMBL" id="CP002382">
    <property type="protein sequence ID" value="AEP08827.1"/>
    <property type="molecule type" value="Genomic_DNA"/>
</dbReference>
<dbReference type="AlphaFoldDB" id="G2KLJ7"/>
<proteinExistence type="predicted"/>
<evidence type="ECO:0000256" key="1">
    <source>
        <dbReference type="SAM" id="MobiDB-lite"/>
    </source>
</evidence>
<evidence type="ECO:0000313" key="2">
    <source>
        <dbReference type="EMBL" id="AEP08827.1"/>
    </source>
</evidence>
<feature type="region of interest" description="Disordered" evidence="1">
    <location>
        <begin position="76"/>
        <end position="98"/>
    </location>
</feature>
<organism evidence="2 3">
    <name type="scientific">Micavibrio aeruginosavorus (strain ARL-13)</name>
    <dbReference type="NCBI Taxonomy" id="856793"/>
    <lineage>
        <taxon>Bacteria</taxon>
        <taxon>Pseudomonadati</taxon>
        <taxon>Bdellovibrionota</taxon>
        <taxon>Bdellovibrionia</taxon>
        <taxon>Bdellovibrionales</taxon>
        <taxon>Pseudobdellovibrionaceae</taxon>
        <taxon>Micavibrio</taxon>
    </lineage>
</organism>
<dbReference type="KEGG" id="mai:MICA_490"/>
<dbReference type="RefSeq" id="WP_014102050.1">
    <property type="nucleotide sequence ID" value="NC_016026.1"/>
</dbReference>
<name>G2KLJ7_MICAA</name>
<evidence type="ECO:0000313" key="3">
    <source>
        <dbReference type="Proteomes" id="UP000009286"/>
    </source>
</evidence>
<accession>G2KLJ7</accession>
<dbReference type="Proteomes" id="UP000009286">
    <property type="component" value="Chromosome"/>
</dbReference>
<dbReference type="HOGENOM" id="CLU_2330563_0_0_5"/>
<dbReference type="OrthoDB" id="9934473at2"/>
<keyword evidence="3" id="KW-1185">Reference proteome</keyword>
<feature type="compositionally biased region" description="Low complexity" evidence="1">
    <location>
        <begin position="76"/>
        <end position="90"/>
    </location>
</feature>
<dbReference type="STRING" id="856793.MICA_490"/>